<reference evidence="1 2" key="1">
    <citation type="journal article" date="2019" name="Int. J. Syst. Evol. Microbiol.">
        <title>The Global Catalogue of Microorganisms (GCM) 10K type strain sequencing project: providing services to taxonomists for standard genome sequencing and annotation.</title>
        <authorList>
            <consortium name="The Broad Institute Genomics Platform"/>
            <consortium name="The Broad Institute Genome Sequencing Center for Infectious Disease"/>
            <person name="Wu L."/>
            <person name="Ma J."/>
        </authorList>
    </citation>
    <scope>NUCLEOTIDE SEQUENCE [LARGE SCALE GENOMIC DNA]</scope>
    <source>
        <strain evidence="1 2">JCM 4358</strain>
    </source>
</reference>
<sequence length="151" mass="15703">MLAELRVRVFGGHARSAPARMAGPTQRGPGRDGDADGEPLGFFYALTPGQLPAPGVVFTGGASTLATVEPWLPPALLPVAALVARALSDRWARTSALAVGLDELRLPVFLPDCVRTCYRLPRAGAAHIAPVRRVNGGSRTAPSTSSVSRGP</sequence>
<proteinExistence type="predicted"/>
<protein>
    <submittedName>
        <fullName evidence="1">Uncharacterized protein</fullName>
    </submittedName>
</protein>
<dbReference type="EMBL" id="BAAASE010000005">
    <property type="protein sequence ID" value="GAA2401786.1"/>
    <property type="molecule type" value="Genomic_DNA"/>
</dbReference>
<keyword evidence="2" id="KW-1185">Reference proteome</keyword>
<gene>
    <name evidence="1" type="ORF">GCM10010255_39050</name>
</gene>
<dbReference type="Proteomes" id="UP001499986">
    <property type="component" value="Unassembled WGS sequence"/>
</dbReference>
<dbReference type="RefSeq" id="WP_346138391.1">
    <property type="nucleotide sequence ID" value="NZ_BAAASE010000005.1"/>
</dbReference>
<organism evidence="1 2">
    <name type="scientific">Streptomyces coeruleofuscus</name>
    <dbReference type="NCBI Taxonomy" id="66879"/>
    <lineage>
        <taxon>Bacteria</taxon>
        <taxon>Bacillati</taxon>
        <taxon>Actinomycetota</taxon>
        <taxon>Actinomycetes</taxon>
        <taxon>Kitasatosporales</taxon>
        <taxon>Streptomycetaceae</taxon>
        <taxon>Streptomyces</taxon>
    </lineage>
</organism>
<name>A0ABN3IFE5_9ACTN</name>
<accession>A0ABN3IFE5</accession>
<evidence type="ECO:0000313" key="2">
    <source>
        <dbReference type="Proteomes" id="UP001499986"/>
    </source>
</evidence>
<comment type="caution">
    <text evidence="1">The sequence shown here is derived from an EMBL/GenBank/DDBJ whole genome shotgun (WGS) entry which is preliminary data.</text>
</comment>
<evidence type="ECO:0000313" key="1">
    <source>
        <dbReference type="EMBL" id="GAA2401786.1"/>
    </source>
</evidence>